<dbReference type="InterPro" id="IPR036388">
    <property type="entry name" value="WH-like_DNA-bd_sf"/>
</dbReference>
<evidence type="ECO:0000256" key="1">
    <source>
        <dbReference type="ARBA" id="ARBA00023125"/>
    </source>
</evidence>
<dbReference type="PANTHER" id="PTHR48111">
    <property type="entry name" value="REGULATOR OF RPOS"/>
    <property type="match status" value="1"/>
</dbReference>
<comment type="caution">
    <text evidence="6">The sequence shown here is derived from an EMBL/GenBank/DDBJ whole genome shotgun (WGS) entry which is preliminary data.</text>
</comment>
<dbReference type="Pfam" id="PF00072">
    <property type="entry name" value="Response_reg"/>
    <property type="match status" value="1"/>
</dbReference>
<dbReference type="SMART" id="SM00448">
    <property type="entry name" value="REC"/>
    <property type="match status" value="1"/>
</dbReference>
<keyword evidence="2" id="KW-0597">Phosphoprotein</keyword>
<dbReference type="PROSITE" id="PS51755">
    <property type="entry name" value="OMPR_PHOB"/>
    <property type="match status" value="1"/>
</dbReference>
<evidence type="ECO:0000313" key="6">
    <source>
        <dbReference type="EMBL" id="MST33589.1"/>
    </source>
</evidence>
<keyword evidence="7" id="KW-1185">Reference proteome</keyword>
<gene>
    <name evidence="6" type="ORF">GHK86_12770</name>
</gene>
<keyword evidence="1 3" id="KW-0238">DNA-binding</keyword>
<sequence>MSMARVLVVDDDRALLRAMRVGLAAKGHEVTVAARGQEGLTKVAVEAPEVVVLDLGLPDLDGLEVCRRIRGWSDVPIVVLSADGLEARKVAALDLGADDYVTKPFGMAELEARIRTALRHRAAVGAPPAELVVGDVELDVVHRQARRGGRDLELTAREFELLAYLARHAGKVCTHQMILGAVWGGEHGGEGESLRTHIYRLRRKLDDPDGLLLRTSPGIGYSLGP</sequence>
<dbReference type="Proteomes" id="UP000437736">
    <property type="component" value="Unassembled WGS sequence"/>
</dbReference>
<accession>A0ABW9QV82</accession>
<evidence type="ECO:0000256" key="3">
    <source>
        <dbReference type="PROSITE-ProRule" id="PRU01091"/>
    </source>
</evidence>
<dbReference type="Gene3D" id="3.40.50.2300">
    <property type="match status" value="1"/>
</dbReference>
<dbReference type="EMBL" id="WJHE01000651">
    <property type="protein sequence ID" value="MST33589.1"/>
    <property type="molecule type" value="Genomic_DNA"/>
</dbReference>
<evidence type="ECO:0000259" key="5">
    <source>
        <dbReference type="PROSITE" id="PS51755"/>
    </source>
</evidence>
<dbReference type="SMART" id="SM00862">
    <property type="entry name" value="Trans_reg_C"/>
    <property type="match status" value="1"/>
</dbReference>
<dbReference type="Pfam" id="PF00486">
    <property type="entry name" value="Trans_reg_C"/>
    <property type="match status" value="1"/>
</dbReference>
<dbReference type="Gene3D" id="1.10.10.10">
    <property type="entry name" value="Winged helix-like DNA-binding domain superfamily/Winged helix DNA-binding domain"/>
    <property type="match status" value="1"/>
</dbReference>
<proteinExistence type="predicted"/>
<evidence type="ECO:0000256" key="2">
    <source>
        <dbReference type="PROSITE-ProRule" id="PRU00169"/>
    </source>
</evidence>
<dbReference type="InterPro" id="IPR039420">
    <property type="entry name" value="WalR-like"/>
</dbReference>
<dbReference type="CDD" id="cd00383">
    <property type="entry name" value="trans_reg_C"/>
    <property type="match status" value="1"/>
</dbReference>
<dbReference type="InterPro" id="IPR001867">
    <property type="entry name" value="OmpR/PhoB-type_DNA-bd"/>
</dbReference>
<organism evidence="6 7">
    <name type="scientific">Acidiferrimicrobium australe</name>
    <dbReference type="NCBI Taxonomy" id="2664430"/>
    <lineage>
        <taxon>Bacteria</taxon>
        <taxon>Bacillati</taxon>
        <taxon>Actinomycetota</taxon>
        <taxon>Acidimicrobiia</taxon>
        <taxon>Acidimicrobiales</taxon>
        <taxon>Acidimicrobiaceae</taxon>
        <taxon>Acidiferrimicrobium</taxon>
    </lineage>
</organism>
<dbReference type="InterPro" id="IPR001789">
    <property type="entry name" value="Sig_transdc_resp-reg_receiver"/>
</dbReference>
<feature type="DNA-binding region" description="OmpR/PhoB-type" evidence="3">
    <location>
        <begin position="128"/>
        <end position="225"/>
    </location>
</feature>
<feature type="modified residue" description="4-aspartylphosphate" evidence="2">
    <location>
        <position position="54"/>
    </location>
</feature>
<name>A0ABW9QV82_9ACTN</name>
<dbReference type="PROSITE" id="PS50110">
    <property type="entry name" value="RESPONSE_REGULATORY"/>
    <property type="match status" value="1"/>
</dbReference>
<dbReference type="Gene3D" id="6.10.250.690">
    <property type="match status" value="1"/>
</dbReference>
<protein>
    <submittedName>
        <fullName evidence="6">Response regulator</fullName>
    </submittedName>
</protein>
<evidence type="ECO:0000259" key="4">
    <source>
        <dbReference type="PROSITE" id="PS50110"/>
    </source>
</evidence>
<dbReference type="SUPFAM" id="SSF52172">
    <property type="entry name" value="CheY-like"/>
    <property type="match status" value="1"/>
</dbReference>
<dbReference type="InterPro" id="IPR011006">
    <property type="entry name" value="CheY-like_superfamily"/>
</dbReference>
<feature type="domain" description="Response regulatory" evidence="4">
    <location>
        <begin position="5"/>
        <end position="118"/>
    </location>
</feature>
<evidence type="ECO:0000313" key="7">
    <source>
        <dbReference type="Proteomes" id="UP000437736"/>
    </source>
</evidence>
<reference evidence="6 7" key="1">
    <citation type="submission" date="2019-11" db="EMBL/GenBank/DDBJ databases">
        <title>Acidiferrimicrobium australis gen. nov., sp. nov., an acidophilic and obligately heterotrophic, member of the Actinobacteria that catalyses dissimilatory oxido- reduction of iron isolated from metal-rich acidic water in Chile.</title>
        <authorList>
            <person name="Gonzalez D."/>
            <person name="Huber K."/>
            <person name="Hedrich S."/>
            <person name="Rojas-Villalobos C."/>
            <person name="Quatrini R."/>
            <person name="Dinamarca M.A."/>
            <person name="Schwarz A."/>
            <person name="Canales C."/>
            <person name="Nancucheo I."/>
        </authorList>
    </citation>
    <scope>NUCLEOTIDE SEQUENCE [LARGE SCALE GENOMIC DNA]</scope>
    <source>
        <strain evidence="6 7">USS-CCA1</strain>
    </source>
</reference>
<dbReference type="PANTHER" id="PTHR48111:SF50">
    <property type="entry name" value="KDP OPERON TRANSCRIPTIONAL REGULATORY PROTEIN KDPE"/>
    <property type="match status" value="1"/>
</dbReference>
<feature type="domain" description="OmpR/PhoB-type" evidence="5">
    <location>
        <begin position="128"/>
        <end position="225"/>
    </location>
</feature>